<feature type="domain" description="Amidohydrolase-related" evidence="2">
    <location>
        <begin position="60"/>
        <end position="420"/>
    </location>
</feature>
<reference evidence="3 4" key="1">
    <citation type="submission" date="2017-09" db="EMBL/GenBank/DDBJ databases">
        <title>Bloom of a denitrifying methanotroph, Candidatus Methylomirabilis limnetica, in a deep stratified lake.</title>
        <authorList>
            <person name="Graf J.S."/>
            <person name="Marchant H.K."/>
            <person name="Tienken D."/>
            <person name="Hach P.F."/>
            <person name="Brand A."/>
            <person name="Schubert C.J."/>
            <person name="Kuypers M.M."/>
            <person name="Milucka J."/>
        </authorList>
    </citation>
    <scope>NUCLEOTIDE SEQUENCE [LARGE SCALE GENOMIC DNA]</scope>
    <source>
        <strain evidence="3 4">Zug</strain>
    </source>
</reference>
<keyword evidence="1 3" id="KW-0378">Hydrolase</keyword>
<evidence type="ECO:0000256" key="1">
    <source>
        <dbReference type="ARBA" id="ARBA00022801"/>
    </source>
</evidence>
<dbReference type="Gene3D" id="2.30.40.10">
    <property type="entry name" value="Urease, subunit C, domain 1"/>
    <property type="match status" value="1"/>
</dbReference>
<dbReference type="PANTHER" id="PTHR43794">
    <property type="entry name" value="AMINOHYDROLASE SSNA-RELATED"/>
    <property type="match status" value="1"/>
</dbReference>
<dbReference type="Pfam" id="PF01979">
    <property type="entry name" value="Amidohydro_1"/>
    <property type="match status" value="1"/>
</dbReference>
<dbReference type="SUPFAM" id="SSF51556">
    <property type="entry name" value="Metallo-dependent hydrolases"/>
    <property type="match status" value="1"/>
</dbReference>
<evidence type="ECO:0000259" key="2">
    <source>
        <dbReference type="Pfam" id="PF01979"/>
    </source>
</evidence>
<protein>
    <submittedName>
        <fullName evidence="3">Metal-dependent hydrolase</fullName>
    </submittedName>
</protein>
<comment type="caution">
    <text evidence="3">The sequence shown here is derived from an EMBL/GenBank/DDBJ whole genome shotgun (WGS) entry which is preliminary data.</text>
</comment>
<dbReference type="AlphaFoldDB" id="A0A2T4TVP2"/>
<evidence type="ECO:0000313" key="3">
    <source>
        <dbReference type="EMBL" id="PTL35179.1"/>
    </source>
</evidence>
<dbReference type="PANTHER" id="PTHR43794:SF11">
    <property type="entry name" value="AMIDOHYDROLASE-RELATED DOMAIN-CONTAINING PROTEIN"/>
    <property type="match status" value="1"/>
</dbReference>
<name>A0A2T4TVP2_9BACT</name>
<gene>
    <name evidence="3" type="ORF">CLG94_10765</name>
</gene>
<dbReference type="SUPFAM" id="SSF51338">
    <property type="entry name" value="Composite domain of metallo-dependent hydrolases"/>
    <property type="match status" value="2"/>
</dbReference>
<dbReference type="InterPro" id="IPR032466">
    <property type="entry name" value="Metal_Hydrolase"/>
</dbReference>
<proteinExistence type="predicted"/>
<accession>A0A2T4TVP2</accession>
<dbReference type="Gene3D" id="3.20.20.140">
    <property type="entry name" value="Metal-dependent hydrolases"/>
    <property type="match status" value="1"/>
</dbReference>
<dbReference type="InterPro" id="IPR050287">
    <property type="entry name" value="MTA/SAH_deaminase"/>
</dbReference>
<dbReference type="InterPro" id="IPR011059">
    <property type="entry name" value="Metal-dep_hydrolase_composite"/>
</dbReference>
<keyword evidence="4" id="KW-1185">Reference proteome</keyword>
<reference evidence="4" key="2">
    <citation type="journal article" date="2018" name="Environ. Microbiol.">
        <title>Bloom of a denitrifying methanotroph, 'Candidatus Methylomirabilis limnetica', in a deep stratified lake.</title>
        <authorList>
            <person name="Graf J.S."/>
            <person name="Mayr M.J."/>
            <person name="Marchant H.K."/>
            <person name="Tienken D."/>
            <person name="Hach P.F."/>
            <person name="Brand A."/>
            <person name="Schubert C.J."/>
            <person name="Kuypers M.M."/>
            <person name="Milucka J."/>
        </authorList>
    </citation>
    <scope>NUCLEOTIDE SEQUENCE [LARGE SCALE GENOMIC DNA]</scope>
    <source>
        <strain evidence="4">Zug</strain>
    </source>
</reference>
<sequence>MTPEKTTVILTARFLLPISSPPLLDGGLLIRDGVICAVGKASALIRDFATEPHDDLGGAVLLPGLVNAHTHLELTGLHGRLPFGRSFTEWATTLLNLRSELDGAFFATSARLGTTALLRSGVTCVADITTSGRSVAPLKAAGLRGIIFQEILGLDPEQATERIDAAEKALQSLQLQASGSLLSVGLSPHAPYSLSEPLLLRCAELLRRRRLPATIHLAESPEEVTYIGLGIGPIASELLPAVGRHSPSHRVCGESPVALLDRAGLLSEQLLAVHGVHVGGSDLELLKQRGVALAMCPRSNDYLNVGTAPLPRYLASGLRVGLGTDSLASNETLSLWDEMRFAHRLYGGAVTAQQLVTMATLGGAAVLGMAGAIGSLTPGKRADLTALAIDRLDDADPYGSLLSQASDGLVVLSMVEGKIVYQREGAER</sequence>
<dbReference type="GO" id="GO:0016810">
    <property type="term" value="F:hydrolase activity, acting on carbon-nitrogen (but not peptide) bonds"/>
    <property type="evidence" value="ECO:0007669"/>
    <property type="project" value="InterPro"/>
</dbReference>
<dbReference type="EMBL" id="NVQC01000028">
    <property type="protein sequence ID" value="PTL35179.1"/>
    <property type="molecule type" value="Genomic_DNA"/>
</dbReference>
<evidence type="ECO:0000313" key="4">
    <source>
        <dbReference type="Proteomes" id="UP000241436"/>
    </source>
</evidence>
<dbReference type="InterPro" id="IPR006680">
    <property type="entry name" value="Amidohydro-rel"/>
</dbReference>
<dbReference type="Proteomes" id="UP000241436">
    <property type="component" value="Unassembled WGS sequence"/>
</dbReference>
<organism evidence="3 4">
    <name type="scientific">Candidatus Methylomirabilis limnetica</name>
    <dbReference type="NCBI Taxonomy" id="2033718"/>
    <lineage>
        <taxon>Bacteria</taxon>
        <taxon>Candidatus Methylomirabilota</taxon>
        <taxon>Candidatus Methylomirabilia</taxon>
        <taxon>Candidatus Methylomirabilales</taxon>
        <taxon>Candidatus Methylomirabilaceae</taxon>
        <taxon>Candidatus Methylomirabilis</taxon>
    </lineage>
</organism>